<dbReference type="EMBL" id="OCYT01000021">
    <property type="protein sequence ID" value="SON76442.1"/>
    <property type="molecule type" value="Genomic_DNA"/>
</dbReference>
<accession>A0AB38DUZ9</accession>
<evidence type="ECO:0000313" key="2">
    <source>
        <dbReference type="EMBL" id="SON80545.1"/>
    </source>
</evidence>
<organism evidence="2 3">
    <name type="scientific">Xanthomonas campestris pv. phaseoli</name>
    <dbReference type="NCBI Taxonomy" id="317013"/>
    <lineage>
        <taxon>Bacteria</taxon>
        <taxon>Pseudomonadati</taxon>
        <taxon>Pseudomonadota</taxon>
        <taxon>Gammaproteobacteria</taxon>
        <taxon>Lysobacterales</taxon>
        <taxon>Lysobacteraceae</taxon>
        <taxon>Xanthomonas</taxon>
    </lineage>
</organism>
<comment type="caution">
    <text evidence="2">The sequence shown here is derived from an EMBL/GenBank/DDBJ whole genome shotgun (WGS) entry which is preliminary data.</text>
</comment>
<gene>
    <name evidence="1" type="ORF">XAP6984_1170008</name>
    <name evidence="2" type="ORF">XAP7430_1140008</name>
</gene>
<reference evidence="3 4" key="1">
    <citation type="submission" date="2017-10" db="EMBL/GenBank/DDBJ databases">
        <authorList>
            <person name="Regsiter A."/>
            <person name="William W."/>
        </authorList>
    </citation>
    <scope>NUCLEOTIDE SEQUENCE [LARGE SCALE GENOMIC DNA]</scope>
    <source>
        <strain evidence="1 4">CFBP6984</strain>
        <strain evidence="2 3">CFBP7430</strain>
    </source>
</reference>
<evidence type="ECO:0000313" key="1">
    <source>
        <dbReference type="EMBL" id="SON76442.1"/>
    </source>
</evidence>
<keyword evidence="4" id="KW-1185">Reference proteome</keyword>
<sequence>MPHDQAKNLRGLVIAVEAMTFPEYLWQVFAGQYRFWAANECSKEPIEHFEVHRRGADSFEEVSQSVKLGVAQRALRKLVLHKLLRVFQACACAPWDSCACRAENPHERQKDCTEVGYRDPETAQRRSSFHQCIQIDFPGRSFVVDLQSYFRSLLGREDISCLFDEVSTKLIVLDELLGALLDFGHGAIFIFRQKVTQIYICLRLAFNSVWLDHFLILLPNYYWTA</sequence>
<dbReference type="EMBL" id="OCYS01000018">
    <property type="protein sequence ID" value="SON80545.1"/>
    <property type="molecule type" value="Genomic_DNA"/>
</dbReference>
<protein>
    <submittedName>
        <fullName evidence="2">Uncharacterized protein</fullName>
    </submittedName>
</protein>
<dbReference type="Proteomes" id="UP000234181">
    <property type="component" value="Unassembled WGS sequence"/>
</dbReference>
<evidence type="ECO:0000313" key="4">
    <source>
        <dbReference type="Proteomes" id="UP000234181"/>
    </source>
</evidence>
<proteinExistence type="predicted"/>
<evidence type="ECO:0000313" key="3">
    <source>
        <dbReference type="Proteomes" id="UP000234166"/>
    </source>
</evidence>
<dbReference type="Proteomes" id="UP000234166">
    <property type="component" value="Unassembled WGS sequence"/>
</dbReference>
<name>A0AB38DUZ9_XANCH</name>
<dbReference type="AlphaFoldDB" id="A0AB38DUZ9"/>